<keyword evidence="1" id="KW-1133">Transmembrane helix</keyword>
<reference evidence="2" key="1">
    <citation type="submission" date="2021-04" db="EMBL/GenBank/DDBJ databases">
        <title>Sequencing of actinobacteria type strains.</title>
        <authorList>
            <person name="Nguyen G.-S."/>
            <person name="Wentzel A."/>
        </authorList>
    </citation>
    <scope>NUCLEOTIDE SEQUENCE</scope>
    <source>
        <strain evidence="2">DSM 42095</strain>
    </source>
</reference>
<evidence type="ECO:0000313" key="2">
    <source>
        <dbReference type="EMBL" id="MBR7677590.1"/>
    </source>
</evidence>
<sequence>MSKSMRSWRNRVTKRMRGRDADRGANIIEYVGMLILVAGIIVAIQGLGLAGRISGAISAWVGAVIG</sequence>
<dbReference type="Proteomes" id="UP000675554">
    <property type="component" value="Unassembled WGS sequence"/>
</dbReference>
<evidence type="ECO:0000313" key="3">
    <source>
        <dbReference type="Proteomes" id="UP000675554"/>
    </source>
</evidence>
<dbReference type="EMBL" id="JAGSMN010000996">
    <property type="protein sequence ID" value="MBR7677590.1"/>
    <property type="molecule type" value="Genomic_DNA"/>
</dbReference>
<gene>
    <name evidence="2" type="ORF">KDA82_32295</name>
</gene>
<proteinExistence type="predicted"/>
<name>A0A8T4J271_9ACTN</name>
<dbReference type="AlphaFoldDB" id="A0A8T4J271"/>
<keyword evidence="1" id="KW-0812">Transmembrane</keyword>
<evidence type="ECO:0000256" key="1">
    <source>
        <dbReference type="SAM" id="Phobius"/>
    </source>
</evidence>
<accession>A0A8T4J271</accession>
<feature type="transmembrane region" description="Helical" evidence="1">
    <location>
        <begin position="24"/>
        <end position="44"/>
    </location>
</feature>
<keyword evidence="3" id="KW-1185">Reference proteome</keyword>
<keyword evidence="1" id="KW-0472">Membrane</keyword>
<organism evidence="2 3">
    <name type="scientific">Streptomyces daliensis</name>
    <dbReference type="NCBI Taxonomy" id="299421"/>
    <lineage>
        <taxon>Bacteria</taxon>
        <taxon>Bacillati</taxon>
        <taxon>Actinomycetota</taxon>
        <taxon>Actinomycetes</taxon>
        <taxon>Kitasatosporales</taxon>
        <taxon>Streptomycetaceae</taxon>
        <taxon>Streptomyces</taxon>
    </lineage>
</organism>
<comment type="caution">
    <text evidence="2">The sequence shown here is derived from an EMBL/GenBank/DDBJ whole genome shotgun (WGS) entry which is preliminary data.</text>
</comment>
<protein>
    <submittedName>
        <fullName evidence="2">Uncharacterized protein</fullName>
    </submittedName>
</protein>